<proteinExistence type="predicted"/>
<keyword evidence="1" id="KW-0472">Membrane</keyword>
<name>A0A0U4CKV2_9ACTN</name>
<accession>A0A0U4CKV2</accession>
<dbReference type="RefSeq" id="WP_067860473.1">
    <property type="nucleotide sequence ID" value="NZ_CP011502.1"/>
</dbReference>
<evidence type="ECO:0008006" key="4">
    <source>
        <dbReference type="Google" id="ProtNLM"/>
    </source>
</evidence>
<feature type="transmembrane region" description="Helical" evidence="1">
    <location>
        <begin position="152"/>
        <end position="170"/>
    </location>
</feature>
<keyword evidence="3" id="KW-1185">Reference proteome</keyword>
<reference evidence="2 3" key="1">
    <citation type="journal article" date="1991" name="Int. J. Syst. Bacteriol.">
        <title>Description of the erythromycin-producing bacterium Arthrobacter sp. strain NRRL B-3381 as Aeromicrobium erythreum gen. nov., sp. nov.</title>
        <authorList>
            <person name="Miller E.S."/>
            <person name="Woese C.R."/>
            <person name="Brenner S."/>
        </authorList>
    </citation>
    <scope>NUCLEOTIDE SEQUENCE [LARGE SCALE GENOMIC DNA]</scope>
    <source>
        <strain evidence="2 3">AR18</strain>
    </source>
</reference>
<protein>
    <recommendedName>
        <fullName evidence="4">PH domain-containing protein</fullName>
    </recommendedName>
</protein>
<keyword evidence="1" id="KW-1133">Transmembrane helix</keyword>
<keyword evidence="1" id="KW-0812">Transmembrane</keyword>
<organism evidence="2 3">
    <name type="scientific">Aeromicrobium erythreum</name>
    <dbReference type="NCBI Taxonomy" id="2041"/>
    <lineage>
        <taxon>Bacteria</taxon>
        <taxon>Bacillati</taxon>
        <taxon>Actinomycetota</taxon>
        <taxon>Actinomycetes</taxon>
        <taxon>Propionibacteriales</taxon>
        <taxon>Nocardioidaceae</taxon>
        <taxon>Aeromicrobium</taxon>
    </lineage>
</organism>
<evidence type="ECO:0000313" key="3">
    <source>
        <dbReference type="Proteomes" id="UP000067689"/>
    </source>
</evidence>
<evidence type="ECO:0000256" key="1">
    <source>
        <dbReference type="SAM" id="Phobius"/>
    </source>
</evidence>
<dbReference type="PATRIC" id="fig|2041.4.peg.3203"/>
<sequence>MLYRSLLVLSLLVQYVIHREPRPVLALLVLTLAVLVASGAAWEWWRGTRERLVLIDDTVELVRGRRSRPRSRLARKDLWAGRFSLYRGDSEAGPQALAMSDGRDGILLTHAGWTPRYPELLTILGVSAPLVSAKVAARRHPEAFDWSTRHPLAFAVLVVVLVAIVVAFALR</sequence>
<feature type="transmembrane region" description="Helical" evidence="1">
    <location>
        <begin position="24"/>
        <end position="45"/>
    </location>
</feature>
<dbReference type="KEGG" id="aer:AERYTH_15335"/>
<dbReference type="STRING" id="2041.AERYTH_15335"/>
<gene>
    <name evidence="2" type="ORF">AERYTH_15335</name>
</gene>
<dbReference type="EMBL" id="CP011502">
    <property type="protein sequence ID" value="ALX05973.1"/>
    <property type="molecule type" value="Genomic_DNA"/>
</dbReference>
<evidence type="ECO:0000313" key="2">
    <source>
        <dbReference type="EMBL" id="ALX05973.1"/>
    </source>
</evidence>
<dbReference type="AlphaFoldDB" id="A0A0U4CKV2"/>
<dbReference type="Proteomes" id="UP000067689">
    <property type="component" value="Chromosome"/>
</dbReference>